<dbReference type="OrthoDB" id="2138242at2759"/>
<feature type="region of interest" description="Disordered" evidence="1">
    <location>
        <begin position="56"/>
        <end position="284"/>
    </location>
</feature>
<evidence type="ECO:0000256" key="1">
    <source>
        <dbReference type="SAM" id="MobiDB-lite"/>
    </source>
</evidence>
<evidence type="ECO:0000313" key="2">
    <source>
        <dbReference type="EMBL" id="TPX71947.1"/>
    </source>
</evidence>
<feature type="compositionally biased region" description="Polar residues" evidence="1">
    <location>
        <begin position="167"/>
        <end position="180"/>
    </location>
</feature>
<proteinExistence type="predicted"/>
<comment type="caution">
    <text evidence="2">The sequence shown here is derived from an EMBL/GenBank/DDBJ whole genome shotgun (WGS) entry which is preliminary data.</text>
</comment>
<feature type="compositionally biased region" description="Polar residues" evidence="1">
    <location>
        <begin position="56"/>
        <end position="68"/>
    </location>
</feature>
<feature type="region of interest" description="Disordered" evidence="1">
    <location>
        <begin position="302"/>
        <end position="389"/>
    </location>
</feature>
<dbReference type="EMBL" id="QEAP01000240">
    <property type="protein sequence ID" value="TPX71947.1"/>
    <property type="molecule type" value="Genomic_DNA"/>
</dbReference>
<keyword evidence="3" id="KW-1185">Reference proteome</keyword>
<feature type="compositionally biased region" description="Basic and acidic residues" evidence="1">
    <location>
        <begin position="85"/>
        <end position="106"/>
    </location>
</feature>
<feature type="region of interest" description="Disordered" evidence="1">
    <location>
        <begin position="1"/>
        <end position="34"/>
    </location>
</feature>
<dbReference type="AlphaFoldDB" id="A0A507F8J9"/>
<reference evidence="2 3" key="1">
    <citation type="journal article" date="2019" name="Sci. Rep.">
        <title>Comparative genomics of chytrid fungi reveal insights into the obligate biotrophic and pathogenic lifestyle of Synchytrium endobioticum.</title>
        <authorList>
            <person name="van de Vossenberg B.T.L.H."/>
            <person name="Warris S."/>
            <person name="Nguyen H.D.T."/>
            <person name="van Gent-Pelzer M.P.E."/>
            <person name="Joly D.L."/>
            <person name="van de Geest H.C."/>
            <person name="Bonants P.J.M."/>
            <person name="Smith D.S."/>
            <person name="Levesque C.A."/>
            <person name="van der Lee T.A.J."/>
        </authorList>
    </citation>
    <scope>NUCLEOTIDE SEQUENCE [LARGE SCALE GENOMIC DNA]</scope>
    <source>
        <strain evidence="2 3">CBS 675.73</strain>
    </source>
</reference>
<organism evidence="2 3">
    <name type="scientific">Chytriomyces confervae</name>
    <dbReference type="NCBI Taxonomy" id="246404"/>
    <lineage>
        <taxon>Eukaryota</taxon>
        <taxon>Fungi</taxon>
        <taxon>Fungi incertae sedis</taxon>
        <taxon>Chytridiomycota</taxon>
        <taxon>Chytridiomycota incertae sedis</taxon>
        <taxon>Chytridiomycetes</taxon>
        <taxon>Chytridiales</taxon>
        <taxon>Chytriomycetaceae</taxon>
        <taxon>Chytriomyces</taxon>
    </lineage>
</organism>
<feature type="compositionally biased region" description="Polar residues" evidence="1">
    <location>
        <begin position="247"/>
        <end position="271"/>
    </location>
</feature>
<feature type="compositionally biased region" description="Polar residues" evidence="1">
    <location>
        <begin position="128"/>
        <end position="160"/>
    </location>
</feature>
<dbReference type="Proteomes" id="UP000320333">
    <property type="component" value="Unassembled WGS sequence"/>
</dbReference>
<protein>
    <submittedName>
        <fullName evidence="2">Uncharacterized protein</fullName>
    </submittedName>
</protein>
<gene>
    <name evidence="2" type="ORF">CcCBS67573_g06043</name>
</gene>
<feature type="compositionally biased region" description="Polar residues" evidence="1">
    <location>
        <begin position="10"/>
        <end position="20"/>
    </location>
</feature>
<sequence>MDQTAERQQDMSASDQPDSSSTHEDLNNHPSVNNLHLLVQSIPVSPLPARAKIFSNSSAPASNETSPVTEEDNLKASTPAKRRRLSLDTEKATTEHPHSEGKDNKQHHYQAPLTAPLREVEPYMYPPRTSQVHGQNPHASTGSSLRPTSSGPVGSGNTKGTHGMINKLQQSMRVKEQQQALIEARLVSPPAGAQQNQSLPEVAQHQHQTQQQQQQQQQQHHATQQPYLQPITPYPQSHTSQLHHKPSSTSTNNSQPVSHSSNGRLQAMQNPPRQPFQHHQQAPRPIAQHPTPLARLNMPKHNAYQAGSEGGSLHTADPSNQSRTEFTHTGPATAGPTFHASSKLPSFPPPSPSAQSHHPSYPAPQQPATANASGNSTNLPSISPQGNGSANRRAFVALFENVYDTASEDLPKLVATLKDQMRKSSSLLQTLQASGQMIEGLVRSCFRDMQLQYGEKFGAALQDLNRRLEVLEGKLNTDPSGGAVEPSIPNYAAGGSSVGGSGSNGLPPPSRQEFVNNGFRGEPMTPGVKHAAAAIESTEMNALLKSLLDRLEALEKK</sequence>
<name>A0A507F8J9_9FUNG</name>
<accession>A0A507F8J9</accession>
<feature type="compositionally biased region" description="Low complexity" evidence="1">
    <location>
        <begin position="203"/>
        <end position="225"/>
    </location>
</feature>
<evidence type="ECO:0000313" key="3">
    <source>
        <dbReference type="Proteomes" id="UP000320333"/>
    </source>
</evidence>
<feature type="region of interest" description="Disordered" evidence="1">
    <location>
        <begin position="493"/>
        <end position="526"/>
    </location>
</feature>
<feature type="compositionally biased region" description="Polar residues" evidence="1">
    <location>
        <begin position="366"/>
        <end position="389"/>
    </location>
</feature>